<accession>A0ABP0LZA5</accession>
<proteinExistence type="predicted"/>
<dbReference type="Pfam" id="PF13640">
    <property type="entry name" value="2OG-FeII_Oxy_3"/>
    <property type="match status" value="1"/>
</dbReference>
<dbReference type="InterPro" id="IPR044862">
    <property type="entry name" value="Pro_4_hyd_alph_FE2OG_OXY"/>
</dbReference>
<keyword evidence="2" id="KW-1185">Reference proteome</keyword>
<organism evidence="1 2">
    <name type="scientific">Durusdinium trenchii</name>
    <dbReference type="NCBI Taxonomy" id="1381693"/>
    <lineage>
        <taxon>Eukaryota</taxon>
        <taxon>Sar</taxon>
        <taxon>Alveolata</taxon>
        <taxon>Dinophyceae</taxon>
        <taxon>Suessiales</taxon>
        <taxon>Symbiodiniaceae</taxon>
        <taxon>Durusdinium</taxon>
    </lineage>
</organism>
<gene>
    <name evidence="1" type="ORF">SCF082_LOCUS25290</name>
</gene>
<protein>
    <submittedName>
        <fullName evidence="1">General vesicular transport factor p115</fullName>
    </submittedName>
</protein>
<comment type="caution">
    <text evidence="1">The sequence shown here is derived from an EMBL/GenBank/DDBJ whole genome shotgun (WGS) entry which is preliminary data.</text>
</comment>
<evidence type="ECO:0000313" key="2">
    <source>
        <dbReference type="Proteomes" id="UP001642464"/>
    </source>
</evidence>
<dbReference type="EMBL" id="CAXAMM010018891">
    <property type="protein sequence ID" value="CAK9044545.1"/>
    <property type="molecule type" value="Genomic_DNA"/>
</dbReference>
<reference evidence="1 2" key="1">
    <citation type="submission" date="2024-02" db="EMBL/GenBank/DDBJ databases">
        <authorList>
            <person name="Chen Y."/>
            <person name="Shah S."/>
            <person name="Dougan E. K."/>
            <person name="Thang M."/>
            <person name="Chan C."/>
        </authorList>
    </citation>
    <scope>NUCLEOTIDE SEQUENCE [LARGE SCALE GENOMIC DNA]</scope>
</reference>
<dbReference type="Proteomes" id="UP001642464">
    <property type="component" value="Unassembled WGS sequence"/>
</dbReference>
<name>A0ABP0LZA5_9DINO</name>
<dbReference type="Gene3D" id="2.60.120.620">
    <property type="entry name" value="q2cbj1_9rhob like domain"/>
    <property type="match status" value="1"/>
</dbReference>
<sequence>MVWSWPWLALSGDGESGEVVEFFEEAPATPPFELLHADEEELQIAVVRGFLSAKEVEDVAQMKQHFCLKEIDDRDDELVYRHEVWRMESELKEALPHIYDRLMDHCRALDAELWNEIDIGDRFFPEIEYIVYDVSRLGEPGRIEPHTDNQSQVTVVVMLSHESEFQGGLNYFEPGTERGESRSAKLKRGDAVFFYGDRCEHWISPVVSGRRTILQMESC</sequence>
<evidence type="ECO:0000313" key="1">
    <source>
        <dbReference type="EMBL" id="CAK9044545.1"/>
    </source>
</evidence>